<organism evidence="10 11">
    <name type="scientific">Pterulicium gracile</name>
    <dbReference type="NCBI Taxonomy" id="1884261"/>
    <lineage>
        <taxon>Eukaryota</taxon>
        <taxon>Fungi</taxon>
        <taxon>Dikarya</taxon>
        <taxon>Basidiomycota</taxon>
        <taxon>Agaricomycotina</taxon>
        <taxon>Agaricomycetes</taxon>
        <taxon>Agaricomycetidae</taxon>
        <taxon>Agaricales</taxon>
        <taxon>Pleurotineae</taxon>
        <taxon>Pterulaceae</taxon>
        <taxon>Pterulicium</taxon>
    </lineage>
</organism>
<keyword evidence="4" id="KW-0479">Metal-binding</keyword>
<sequence length="284" mass="31368">MSTLLLSKNKREYSSISVPSTPTPPARSPCPVLNSLANGGYINPSGRDISFLALVRALMHVYNLSLPLSLFLTLGAFYTVGTLRLAPFSWTVDLDRLQEVQVPGGKVRIAHAFSLARLDPVSARKEGAGPNIRTEYIVPAPTDTKRVLHWISFRSPEPNGGLSINSMARARLSVERTPSDPHAAAPAPLDKLHDELARGEAGLTWFVMKDPKTNEVPVQRLLQWFGVSRRADTGELVQTGSGERLPDGWWDEVRPKKAIGLLQARGFSQDVKKEMERLRQEGEQ</sequence>
<feature type="domain" description="Heme haloperoxidase family profile" evidence="9">
    <location>
        <begin position="9"/>
        <end position="266"/>
    </location>
</feature>
<evidence type="ECO:0000256" key="1">
    <source>
        <dbReference type="ARBA" id="ARBA00001970"/>
    </source>
</evidence>
<dbReference type="Proteomes" id="UP000305067">
    <property type="component" value="Unassembled WGS sequence"/>
</dbReference>
<dbReference type="PANTHER" id="PTHR33577:SF9">
    <property type="entry name" value="PEROXIDASE STCC"/>
    <property type="match status" value="1"/>
</dbReference>
<keyword evidence="6" id="KW-0408">Iron</keyword>
<evidence type="ECO:0000256" key="7">
    <source>
        <dbReference type="ARBA" id="ARBA00025795"/>
    </source>
</evidence>
<keyword evidence="8" id="KW-1133">Transmembrane helix</keyword>
<dbReference type="AlphaFoldDB" id="A0A5C3QAW9"/>
<proteinExistence type="inferred from homology"/>
<gene>
    <name evidence="10" type="ORF">BDV98DRAFT_574165</name>
</gene>
<keyword evidence="8" id="KW-0812">Transmembrane</keyword>
<keyword evidence="8" id="KW-0472">Membrane</keyword>
<dbReference type="PANTHER" id="PTHR33577">
    <property type="entry name" value="STERIGMATOCYSTIN BIOSYNTHESIS PEROXIDASE STCC-RELATED"/>
    <property type="match status" value="1"/>
</dbReference>
<keyword evidence="11" id="KW-1185">Reference proteome</keyword>
<evidence type="ECO:0000256" key="2">
    <source>
        <dbReference type="ARBA" id="ARBA00022559"/>
    </source>
</evidence>
<accession>A0A5C3QAW9</accession>
<keyword evidence="3" id="KW-0349">Heme</keyword>
<keyword evidence="5" id="KW-0560">Oxidoreductase</keyword>
<dbReference type="GO" id="GO:0004601">
    <property type="term" value="F:peroxidase activity"/>
    <property type="evidence" value="ECO:0007669"/>
    <property type="project" value="UniProtKB-KW"/>
</dbReference>
<evidence type="ECO:0000256" key="5">
    <source>
        <dbReference type="ARBA" id="ARBA00023002"/>
    </source>
</evidence>
<dbReference type="EMBL" id="ML178846">
    <property type="protein sequence ID" value="TFK97520.1"/>
    <property type="molecule type" value="Genomic_DNA"/>
</dbReference>
<dbReference type="InterPro" id="IPR000028">
    <property type="entry name" value="Chloroperoxidase"/>
</dbReference>
<dbReference type="SUPFAM" id="SSF47571">
    <property type="entry name" value="Cloroperoxidase"/>
    <property type="match status" value="1"/>
</dbReference>
<dbReference type="GO" id="GO:0046872">
    <property type="term" value="F:metal ion binding"/>
    <property type="evidence" value="ECO:0007669"/>
    <property type="project" value="UniProtKB-KW"/>
</dbReference>
<evidence type="ECO:0000256" key="8">
    <source>
        <dbReference type="SAM" id="Phobius"/>
    </source>
</evidence>
<reference evidence="10 11" key="1">
    <citation type="journal article" date="2019" name="Nat. Ecol. Evol.">
        <title>Megaphylogeny resolves global patterns of mushroom evolution.</title>
        <authorList>
            <person name="Varga T."/>
            <person name="Krizsan K."/>
            <person name="Foldi C."/>
            <person name="Dima B."/>
            <person name="Sanchez-Garcia M."/>
            <person name="Sanchez-Ramirez S."/>
            <person name="Szollosi G.J."/>
            <person name="Szarkandi J.G."/>
            <person name="Papp V."/>
            <person name="Albert L."/>
            <person name="Andreopoulos W."/>
            <person name="Angelini C."/>
            <person name="Antonin V."/>
            <person name="Barry K.W."/>
            <person name="Bougher N.L."/>
            <person name="Buchanan P."/>
            <person name="Buyck B."/>
            <person name="Bense V."/>
            <person name="Catcheside P."/>
            <person name="Chovatia M."/>
            <person name="Cooper J."/>
            <person name="Damon W."/>
            <person name="Desjardin D."/>
            <person name="Finy P."/>
            <person name="Geml J."/>
            <person name="Haridas S."/>
            <person name="Hughes K."/>
            <person name="Justo A."/>
            <person name="Karasinski D."/>
            <person name="Kautmanova I."/>
            <person name="Kiss B."/>
            <person name="Kocsube S."/>
            <person name="Kotiranta H."/>
            <person name="LaButti K.M."/>
            <person name="Lechner B.E."/>
            <person name="Liimatainen K."/>
            <person name="Lipzen A."/>
            <person name="Lukacs Z."/>
            <person name="Mihaltcheva S."/>
            <person name="Morgado L.N."/>
            <person name="Niskanen T."/>
            <person name="Noordeloos M.E."/>
            <person name="Ohm R.A."/>
            <person name="Ortiz-Santana B."/>
            <person name="Ovrebo C."/>
            <person name="Racz N."/>
            <person name="Riley R."/>
            <person name="Savchenko A."/>
            <person name="Shiryaev A."/>
            <person name="Soop K."/>
            <person name="Spirin V."/>
            <person name="Szebenyi C."/>
            <person name="Tomsovsky M."/>
            <person name="Tulloss R.E."/>
            <person name="Uehling J."/>
            <person name="Grigoriev I.V."/>
            <person name="Vagvolgyi C."/>
            <person name="Papp T."/>
            <person name="Martin F.M."/>
            <person name="Miettinen O."/>
            <person name="Hibbett D.S."/>
            <person name="Nagy L.G."/>
        </authorList>
    </citation>
    <scope>NUCLEOTIDE SEQUENCE [LARGE SCALE GENOMIC DNA]</scope>
    <source>
        <strain evidence="10 11">CBS 309.79</strain>
    </source>
</reference>
<name>A0A5C3QAW9_9AGAR</name>
<feature type="transmembrane region" description="Helical" evidence="8">
    <location>
        <begin position="61"/>
        <end position="80"/>
    </location>
</feature>
<dbReference type="STRING" id="1884261.A0A5C3QAW9"/>
<evidence type="ECO:0000313" key="11">
    <source>
        <dbReference type="Proteomes" id="UP000305067"/>
    </source>
</evidence>
<evidence type="ECO:0000313" key="10">
    <source>
        <dbReference type="EMBL" id="TFK97520.1"/>
    </source>
</evidence>
<dbReference type="PROSITE" id="PS51405">
    <property type="entry name" value="HEME_HALOPEROXIDASE"/>
    <property type="match status" value="1"/>
</dbReference>
<dbReference type="Pfam" id="PF01328">
    <property type="entry name" value="Peroxidase_2"/>
    <property type="match status" value="1"/>
</dbReference>
<evidence type="ECO:0000256" key="4">
    <source>
        <dbReference type="ARBA" id="ARBA00022723"/>
    </source>
</evidence>
<comment type="cofactor">
    <cofactor evidence="1">
        <name>heme b</name>
        <dbReference type="ChEBI" id="CHEBI:60344"/>
    </cofactor>
</comment>
<evidence type="ECO:0000259" key="9">
    <source>
        <dbReference type="PROSITE" id="PS51405"/>
    </source>
</evidence>
<evidence type="ECO:0000256" key="3">
    <source>
        <dbReference type="ARBA" id="ARBA00022617"/>
    </source>
</evidence>
<evidence type="ECO:0000256" key="6">
    <source>
        <dbReference type="ARBA" id="ARBA00023004"/>
    </source>
</evidence>
<dbReference type="InterPro" id="IPR036851">
    <property type="entry name" value="Chloroperoxidase-like_sf"/>
</dbReference>
<protein>
    <recommendedName>
        <fullName evidence="9">Heme haloperoxidase family profile domain-containing protein</fullName>
    </recommendedName>
</protein>
<comment type="similarity">
    <text evidence="7">Belongs to the chloroperoxidase family.</text>
</comment>
<keyword evidence="2" id="KW-0575">Peroxidase</keyword>
<dbReference type="OrthoDB" id="407298at2759"/>
<dbReference type="Gene3D" id="1.10.489.10">
    <property type="entry name" value="Chloroperoxidase-like"/>
    <property type="match status" value="1"/>
</dbReference>